<dbReference type="PROSITE" id="PS51257">
    <property type="entry name" value="PROKAR_LIPOPROTEIN"/>
    <property type="match status" value="1"/>
</dbReference>
<gene>
    <name evidence="2" type="ORF">FSB76_18860</name>
</gene>
<name>A0A5B8W6M1_9SPHI</name>
<accession>A0A5B8W6M1</accession>
<dbReference type="Proteomes" id="UP000321362">
    <property type="component" value="Chromosome"/>
</dbReference>
<evidence type="ECO:0000256" key="1">
    <source>
        <dbReference type="SAM" id="SignalP"/>
    </source>
</evidence>
<evidence type="ECO:0000313" key="3">
    <source>
        <dbReference type="Proteomes" id="UP000321362"/>
    </source>
</evidence>
<organism evidence="2 3">
    <name type="scientific">Mucilaginibacter ginsenosidivorax</name>
    <dbReference type="NCBI Taxonomy" id="862126"/>
    <lineage>
        <taxon>Bacteria</taxon>
        <taxon>Pseudomonadati</taxon>
        <taxon>Bacteroidota</taxon>
        <taxon>Sphingobacteriia</taxon>
        <taxon>Sphingobacteriales</taxon>
        <taxon>Sphingobacteriaceae</taxon>
        <taxon>Mucilaginibacter</taxon>
    </lineage>
</organism>
<evidence type="ECO:0000313" key="2">
    <source>
        <dbReference type="EMBL" id="QEC77898.1"/>
    </source>
</evidence>
<keyword evidence="1" id="KW-0732">Signal</keyword>
<dbReference type="EMBL" id="CP042437">
    <property type="protein sequence ID" value="QEC77898.1"/>
    <property type="molecule type" value="Genomic_DNA"/>
</dbReference>
<reference evidence="2 3" key="1">
    <citation type="journal article" date="2013" name="J. Microbiol.">
        <title>Mucilaginibacter ginsenosidivorax sp. nov., with ginsenoside converting activity isolated from sediment.</title>
        <authorList>
            <person name="Kim J.K."/>
            <person name="Choi T.E."/>
            <person name="Liu Q.M."/>
            <person name="Park H.Y."/>
            <person name="Yi T.H."/>
            <person name="Yoon M.H."/>
            <person name="Kim S.C."/>
            <person name="Im W.T."/>
        </authorList>
    </citation>
    <scope>NUCLEOTIDE SEQUENCE [LARGE SCALE GENOMIC DNA]</scope>
    <source>
        <strain evidence="2 3">KHI28</strain>
    </source>
</reference>
<protein>
    <submittedName>
        <fullName evidence="2">Uncharacterized protein</fullName>
    </submittedName>
</protein>
<proteinExistence type="predicted"/>
<dbReference type="AlphaFoldDB" id="A0A5B8W6M1"/>
<feature type="signal peptide" evidence="1">
    <location>
        <begin position="1"/>
        <end position="24"/>
    </location>
</feature>
<sequence>MKKILFIFLIWSFTSCSLSDQSQAENLVKDYLNKNLNDPDSYEPVSFGALKANFDTYENSNTEGKKLSTKRTDQDSIANIYESKIDSINNGYISGKKLLEKYTSLAKKHRHNADSIKQIIDTKSADYHGPLLGYSITHTFRAKNAFGALVLQTKDFMLDDKLTEAY</sequence>
<dbReference type="OrthoDB" id="799204at2"/>
<feature type="chain" id="PRO_5022987744" evidence="1">
    <location>
        <begin position="25"/>
        <end position="166"/>
    </location>
</feature>
<dbReference type="KEGG" id="mgk:FSB76_18860"/>
<keyword evidence="3" id="KW-1185">Reference proteome</keyword>
<dbReference type="RefSeq" id="WP_147056014.1">
    <property type="nucleotide sequence ID" value="NZ_CP042437.1"/>
</dbReference>